<dbReference type="OrthoDB" id="3825342at2"/>
<proteinExistence type="predicted"/>
<organism evidence="1 2">
    <name type="scientific">Kribbella antiqua</name>
    <dbReference type="NCBI Taxonomy" id="2512217"/>
    <lineage>
        <taxon>Bacteria</taxon>
        <taxon>Bacillati</taxon>
        <taxon>Actinomycetota</taxon>
        <taxon>Actinomycetes</taxon>
        <taxon>Propionibacteriales</taxon>
        <taxon>Kribbellaceae</taxon>
        <taxon>Kribbella</taxon>
    </lineage>
</organism>
<dbReference type="RefSeq" id="WP_132142737.1">
    <property type="nucleotide sequence ID" value="NZ_SLWR01000001.1"/>
</dbReference>
<comment type="caution">
    <text evidence="1">The sequence shown here is derived from an EMBL/GenBank/DDBJ whole genome shotgun (WGS) entry which is preliminary data.</text>
</comment>
<dbReference type="AlphaFoldDB" id="A0A4R2J7I2"/>
<reference evidence="1 2" key="1">
    <citation type="journal article" date="2015" name="Stand. Genomic Sci.">
        <title>Genomic Encyclopedia of Bacterial and Archaeal Type Strains, Phase III: the genomes of soil and plant-associated and newly described type strains.</title>
        <authorList>
            <person name="Whitman W.B."/>
            <person name="Woyke T."/>
            <person name="Klenk H.P."/>
            <person name="Zhou Y."/>
            <person name="Lilburn T.G."/>
            <person name="Beck B.J."/>
            <person name="De Vos P."/>
            <person name="Vandamme P."/>
            <person name="Eisen J.A."/>
            <person name="Garrity G."/>
            <person name="Hugenholtz P."/>
            <person name="Kyrpides N.C."/>
        </authorList>
    </citation>
    <scope>NUCLEOTIDE SEQUENCE [LARGE SCALE GENOMIC DNA]</scope>
    <source>
        <strain evidence="1 2">VKM Ac-2541</strain>
    </source>
</reference>
<evidence type="ECO:0000313" key="1">
    <source>
        <dbReference type="EMBL" id="TCO51105.1"/>
    </source>
</evidence>
<name>A0A4R2J7I2_9ACTN</name>
<keyword evidence="2" id="KW-1185">Reference proteome</keyword>
<gene>
    <name evidence="1" type="ORF">EV646_10187</name>
</gene>
<sequence length="143" mass="15115">MAHYLFNLVKGDAANGPALHELAAGFLGVSMWGVDADEAHGDALAPGDQILIYLGAPERVFIGRAELASAVHEWTPSEAQAYPGDSARGVLLAQVEEWNPPVSMRTVLARISPSETAKADFQAGVVRITADEYETALAVATGR</sequence>
<evidence type="ECO:0000313" key="2">
    <source>
        <dbReference type="Proteomes" id="UP000295573"/>
    </source>
</evidence>
<dbReference type="EMBL" id="SLWR01000001">
    <property type="protein sequence ID" value="TCO51105.1"/>
    <property type="molecule type" value="Genomic_DNA"/>
</dbReference>
<accession>A0A4R2J7I2</accession>
<evidence type="ECO:0008006" key="3">
    <source>
        <dbReference type="Google" id="ProtNLM"/>
    </source>
</evidence>
<dbReference type="Proteomes" id="UP000295573">
    <property type="component" value="Unassembled WGS sequence"/>
</dbReference>
<protein>
    <recommendedName>
        <fullName evidence="3">EVE domain-containing protein</fullName>
    </recommendedName>
</protein>